<evidence type="ECO:0000313" key="2">
    <source>
        <dbReference type="EMBL" id="OWZ84950.1"/>
    </source>
</evidence>
<proteinExistence type="predicted"/>
<dbReference type="NCBIfam" id="TIGR01906">
    <property type="entry name" value="integ_TIGR01906"/>
    <property type="match status" value="1"/>
</dbReference>
<protein>
    <submittedName>
        <fullName evidence="2">TIGR01906 family membrane protein</fullName>
    </submittedName>
</protein>
<accession>A0A226C3G3</accession>
<dbReference type="AlphaFoldDB" id="A0A226C3G3"/>
<gene>
    <name evidence="2" type="ORF">CDO51_00660</name>
</gene>
<organism evidence="2 3">
    <name type="scientific">Natranaerobius trueperi</name>
    <dbReference type="NCBI Taxonomy" id="759412"/>
    <lineage>
        <taxon>Bacteria</taxon>
        <taxon>Bacillati</taxon>
        <taxon>Bacillota</taxon>
        <taxon>Clostridia</taxon>
        <taxon>Natranaerobiales</taxon>
        <taxon>Natranaerobiaceae</taxon>
        <taxon>Natranaerobius</taxon>
    </lineage>
</organism>
<dbReference type="InterPro" id="IPR010178">
    <property type="entry name" value="Lit"/>
</dbReference>
<keyword evidence="1" id="KW-0812">Transmembrane</keyword>
<feature type="transmembrane region" description="Helical" evidence="1">
    <location>
        <begin position="115"/>
        <end position="137"/>
    </location>
</feature>
<name>A0A226C3G3_9FIRM</name>
<feature type="transmembrane region" description="Helical" evidence="1">
    <location>
        <begin position="158"/>
        <end position="180"/>
    </location>
</feature>
<evidence type="ECO:0000313" key="3">
    <source>
        <dbReference type="Proteomes" id="UP000214588"/>
    </source>
</evidence>
<keyword evidence="3" id="KW-1185">Reference proteome</keyword>
<dbReference type="Proteomes" id="UP000214588">
    <property type="component" value="Unassembled WGS sequence"/>
</dbReference>
<reference evidence="2 3" key="1">
    <citation type="submission" date="2017-06" db="EMBL/GenBank/DDBJ databases">
        <title>Draft Genome Sequence of Natranaerobius trueperi halophilic, alkalithermophilic bacteria from soda lakes.</title>
        <authorList>
            <person name="Zhao B."/>
        </authorList>
    </citation>
    <scope>NUCLEOTIDE SEQUENCE [LARGE SCALE GENOMIC DNA]</scope>
    <source>
        <strain evidence="2 3">DSM 18760</strain>
    </source>
</reference>
<keyword evidence="1" id="KW-1133">Transmembrane helix</keyword>
<keyword evidence="1" id="KW-0472">Membrane</keyword>
<dbReference type="Pfam" id="PF07314">
    <property type="entry name" value="Lit"/>
    <property type="match status" value="1"/>
</dbReference>
<sequence>MDGDLLKLTSEQRKKGILLFLTGLFILNVVFFINFALVVFDFSHYKVQFEELDRVEFTKITEPELYRITGEILEYLKLARDDIDIIAVIDGEKEQLFTERELIHMDDVRELFKNGYIILGISIILLFSFGYFSVIYFKRKLNLDNKVLSAAIVTKWSSLIGVVIMASLGIIFYLGFDFWYDQLHIWMFDNDYWLLNPDTHNLIRIFPVPFFYNTITRIITRTLGHMVLIIFISLAIEKYRSQRAV</sequence>
<dbReference type="EMBL" id="NIQC01000001">
    <property type="protein sequence ID" value="OWZ84950.1"/>
    <property type="molecule type" value="Genomic_DNA"/>
</dbReference>
<comment type="caution">
    <text evidence="2">The sequence shown here is derived from an EMBL/GenBank/DDBJ whole genome shotgun (WGS) entry which is preliminary data.</text>
</comment>
<feature type="transmembrane region" description="Helical" evidence="1">
    <location>
        <begin position="218"/>
        <end position="236"/>
    </location>
</feature>
<evidence type="ECO:0000256" key="1">
    <source>
        <dbReference type="SAM" id="Phobius"/>
    </source>
</evidence>
<feature type="transmembrane region" description="Helical" evidence="1">
    <location>
        <begin position="17"/>
        <end position="40"/>
    </location>
</feature>